<dbReference type="IntAct" id="Q95S16">
    <property type="interactions" value="1"/>
</dbReference>
<dbReference type="FlyBase" id="FBgn0261108">
    <property type="gene designation" value="Atg13"/>
</dbReference>
<dbReference type="EMBL" id="AY060999">
    <property type="protein sequence ID" value="AAL28547.1"/>
    <property type="molecule type" value="mRNA"/>
</dbReference>
<sequence length="50" mass="5640">MPLVMSLVSFYLWKGGQYGERQGQTKISRTTLERLLGKVKVLSSAFLSSF</sequence>
<dbReference type="AGR" id="FB:FBgn0261108"/>
<name>Q95S16_DROME</name>
<dbReference type="AlphaFoldDB" id="Q95S16"/>
<dbReference type="OrthoDB" id="70161at2759"/>
<accession>Q95S16</accession>
<evidence type="ECO:0000313" key="1">
    <source>
        <dbReference type="EMBL" id="AAL28547.1"/>
    </source>
</evidence>
<organism evidence="1">
    <name type="scientific">Drosophila melanogaster</name>
    <name type="common">Fruit fly</name>
    <dbReference type="NCBI Taxonomy" id="7227"/>
    <lineage>
        <taxon>Eukaryota</taxon>
        <taxon>Metazoa</taxon>
        <taxon>Ecdysozoa</taxon>
        <taxon>Arthropoda</taxon>
        <taxon>Hexapoda</taxon>
        <taxon>Insecta</taxon>
        <taxon>Pterygota</taxon>
        <taxon>Neoptera</taxon>
        <taxon>Endopterygota</taxon>
        <taxon>Diptera</taxon>
        <taxon>Brachycera</taxon>
        <taxon>Muscomorpha</taxon>
        <taxon>Ephydroidea</taxon>
        <taxon>Drosophilidae</taxon>
        <taxon>Drosophila</taxon>
        <taxon>Sophophora</taxon>
    </lineage>
</organism>
<protein>
    <submittedName>
        <fullName evidence="1">HL01508p</fullName>
    </submittedName>
</protein>
<gene>
    <name evidence="2" type="primary">Atg13</name>
    <name evidence="2" type="ORF">CG7331</name>
</gene>
<proteinExistence type="evidence at transcript level"/>
<reference evidence="1" key="1">
    <citation type="submission" date="2001-10" db="EMBL/GenBank/DDBJ databases">
        <authorList>
            <person name="Stapleton M."/>
            <person name="Brokstein P."/>
            <person name="Hong L."/>
            <person name="Agbayani A."/>
            <person name="Carlson J."/>
            <person name="Champe M."/>
            <person name="Chavez C."/>
            <person name="Dorsett V."/>
            <person name="Farfan D."/>
            <person name="Frise E."/>
            <person name="George R."/>
            <person name="Gonzalez M."/>
            <person name="Guarin H."/>
            <person name="Li P."/>
            <person name="Liao G."/>
            <person name="Miranda A."/>
            <person name="Mungall C.J."/>
            <person name="Nunoo J."/>
            <person name="Pacleb J."/>
            <person name="Paragas V."/>
            <person name="Park S."/>
            <person name="Phouanenavong S."/>
            <person name="Wan K."/>
            <person name="Yu C."/>
            <person name="Lewis S.E."/>
            <person name="Rubin G.M."/>
            <person name="Celniker S."/>
        </authorList>
    </citation>
    <scope>NUCLEOTIDE SEQUENCE</scope>
    <source>
        <strain evidence="1">Berkeley</strain>
    </source>
</reference>
<evidence type="ECO:0000313" key="2">
    <source>
        <dbReference type="FlyBase" id="FBgn0261108"/>
    </source>
</evidence>